<gene>
    <name evidence="1" type="ORF">FAZ95_18120</name>
</gene>
<proteinExistence type="predicted"/>
<sequence>MSELITPNTLKELIEANTAFGAVVHGEKGGYVVIVKYGAVERTVAARSNKGELSIRVFATLDSVDNFLRTRVHLTHYEVDSGGFEPAERKTRYAPASARMKRAHEAAEHDKWFREQVQRGLDDPHPGIANEDVRTDFAERRAALRKLIGDELGKKD</sequence>
<dbReference type="OrthoDB" id="1666683at2"/>
<dbReference type="EMBL" id="CP040077">
    <property type="protein sequence ID" value="QCP50893.1"/>
    <property type="molecule type" value="Genomic_DNA"/>
</dbReference>
<accession>A0A4P8IU60</accession>
<dbReference type="AlphaFoldDB" id="A0A4P8IU60"/>
<dbReference type="Gene3D" id="6.20.450.20">
    <property type="match status" value="1"/>
</dbReference>
<organism evidence="1 2">
    <name type="scientific">Trinickia violacea</name>
    <dbReference type="NCBI Taxonomy" id="2571746"/>
    <lineage>
        <taxon>Bacteria</taxon>
        <taxon>Pseudomonadati</taxon>
        <taxon>Pseudomonadota</taxon>
        <taxon>Betaproteobacteria</taxon>
        <taxon>Burkholderiales</taxon>
        <taxon>Burkholderiaceae</taxon>
        <taxon>Trinickia</taxon>
    </lineage>
</organism>
<evidence type="ECO:0000313" key="1">
    <source>
        <dbReference type="EMBL" id="QCP50893.1"/>
    </source>
</evidence>
<keyword evidence="2" id="KW-1185">Reference proteome</keyword>
<dbReference type="Proteomes" id="UP000298656">
    <property type="component" value="Chromosome 1"/>
</dbReference>
<dbReference type="RefSeq" id="WP_137333703.1">
    <property type="nucleotide sequence ID" value="NZ_CP040077.1"/>
</dbReference>
<name>A0A4P8IU60_9BURK</name>
<evidence type="ECO:0000313" key="2">
    <source>
        <dbReference type="Proteomes" id="UP000298656"/>
    </source>
</evidence>
<dbReference type="KEGG" id="tvl:FAZ95_18120"/>
<reference evidence="1 2" key="1">
    <citation type="submission" date="2019-05" db="EMBL/GenBank/DDBJ databases">
        <title>Burkholderia sp. DHOD12, isolated from subtropical forest soil.</title>
        <authorList>
            <person name="Gao Z.-H."/>
            <person name="Qiu L.-H."/>
        </authorList>
    </citation>
    <scope>NUCLEOTIDE SEQUENCE [LARGE SCALE GENOMIC DNA]</scope>
    <source>
        <strain evidence="1 2">DHOD12</strain>
    </source>
</reference>
<protein>
    <submittedName>
        <fullName evidence="1">Uncharacterized protein</fullName>
    </submittedName>
</protein>